<feature type="region of interest" description="Disordered" evidence="1">
    <location>
        <begin position="340"/>
        <end position="373"/>
    </location>
</feature>
<feature type="compositionally biased region" description="Acidic residues" evidence="1">
    <location>
        <begin position="267"/>
        <end position="277"/>
    </location>
</feature>
<evidence type="ECO:0000313" key="2">
    <source>
        <dbReference type="EMBL" id="CAE7543774.1"/>
    </source>
</evidence>
<dbReference type="AlphaFoldDB" id="A0A812TV15"/>
<organism evidence="2 3">
    <name type="scientific">Symbiodinium pilosum</name>
    <name type="common">Dinoflagellate</name>
    <dbReference type="NCBI Taxonomy" id="2952"/>
    <lineage>
        <taxon>Eukaryota</taxon>
        <taxon>Sar</taxon>
        <taxon>Alveolata</taxon>
        <taxon>Dinophyceae</taxon>
        <taxon>Suessiales</taxon>
        <taxon>Symbiodiniaceae</taxon>
        <taxon>Symbiodinium</taxon>
    </lineage>
</organism>
<proteinExistence type="predicted"/>
<feature type="region of interest" description="Disordered" evidence="1">
    <location>
        <begin position="172"/>
        <end position="246"/>
    </location>
</feature>
<dbReference type="EMBL" id="CAJNIZ010033302">
    <property type="protein sequence ID" value="CAE7543774.1"/>
    <property type="molecule type" value="Genomic_DNA"/>
</dbReference>
<feature type="region of interest" description="Disordered" evidence="1">
    <location>
        <begin position="267"/>
        <end position="288"/>
    </location>
</feature>
<reference evidence="2" key="1">
    <citation type="submission" date="2021-02" db="EMBL/GenBank/DDBJ databases">
        <authorList>
            <person name="Dougan E. K."/>
            <person name="Rhodes N."/>
            <person name="Thang M."/>
            <person name="Chan C."/>
        </authorList>
    </citation>
    <scope>NUCLEOTIDE SEQUENCE</scope>
</reference>
<feature type="compositionally biased region" description="Basic and acidic residues" evidence="1">
    <location>
        <begin position="358"/>
        <end position="373"/>
    </location>
</feature>
<protein>
    <submittedName>
        <fullName evidence="2">GIP protein</fullName>
    </submittedName>
</protein>
<comment type="caution">
    <text evidence="2">The sequence shown here is derived from an EMBL/GenBank/DDBJ whole genome shotgun (WGS) entry which is preliminary data.</text>
</comment>
<dbReference type="Proteomes" id="UP000649617">
    <property type="component" value="Unassembled WGS sequence"/>
</dbReference>
<name>A0A812TV15_SYMPI</name>
<feature type="region of interest" description="Disordered" evidence="1">
    <location>
        <begin position="1"/>
        <end position="35"/>
    </location>
</feature>
<keyword evidence="3" id="KW-1185">Reference proteome</keyword>
<accession>A0A812TV15</accession>
<gene>
    <name evidence="2" type="primary">GIP</name>
    <name evidence="2" type="ORF">SPIL2461_LOCUS14394</name>
</gene>
<evidence type="ECO:0000256" key="1">
    <source>
        <dbReference type="SAM" id="MobiDB-lite"/>
    </source>
</evidence>
<evidence type="ECO:0000313" key="3">
    <source>
        <dbReference type="Proteomes" id="UP000649617"/>
    </source>
</evidence>
<feature type="non-terminal residue" evidence="2">
    <location>
        <position position="478"/>
    </location>
</feature>
<sequence>METQQGRVGGRTGQAQHHGEPSLDRAGASPCADTGVESQEVASMNLSELRSEATRLGISYTMKDTKALLTLRIRDTTCPDKTLMTLVRFQGIMYKDIPKGYADWTVREMEANRDNIHPDLLRFALWHQDRMKAEAQGYSYQGKRLDQCEAEATIPPPPVSETGTSASWTVTHGEDLHQQVPRKTPGTTRRRSELTSIATSSTEKDRISKDEDDDPTRPIPPKTHGSTRRRAETTTPATTRMDQDVPEVVKREIQDLETRLALLRDDDEFYDAEDGDDTAPTVLGDQKPQDLLSHVIPEYDEANTQDFNGDQTELYPQVNLHNAGQEYDKANLQDFKGDQTELYPQANPDSANHHHGNGHFEEQLRQDSSSHDMHYEHHVSESLRTMNPFAEESPDDHLNAENHVNPFLSNNEVKNSTFPLPLPEAFIMAKAGQLLEEPEPDDGELVAKRHLLANRLQVDDLERVLQAQRLPPARGTRN</sequence>